<evidence type="ECO:0000256" key="1">
    <source>
        <dbReference type="ARBA" id="ARBA00022801"/>
    </source>
</evidence>
<name>A0A2G9GAN0_9LAMI</name>
<evidence type="ECO:0000313" key="4">
    <source>
        <dbReference type="EMBL" id="PIN02030.1"/>
    </source>
</evidence>
<dbReference type="GO" id="GO:0009251">
    <property type="term" value="P:glucan catabolic process"/>
    <property type="evidence" value="ECO:0007669"/>
    <property type="project" value="TreeGrafter"/>
</dbReference>
<dbReference type="Pfam" id="PF00933">
    <property type="entry name" value="Glyco_hydro_3"/>
    <property type="match status" value="1"/>
</dbReference>
<dbReference type="PRINTS" id="PR00133">
    <property type="entry name" value="GLHYDRLASE3"/>
</dbReference>
<accession>A0A2G9GAN0</accession>
<dbReference type="PANTHER" id="PTHR30620">
    <property type="entry name" value="PERIPLASMIC BETA-GLUCOSIDASE-RELATED"/>
    <property type="match status" value="1"/>
</dbReference>
<gene>
    <name evidence="4" type="ORF">CDL12_25456</name>
</gene>
<evidence type="ECO:0000256" key="2">
    <source>
        <dbReference type="SAM" id="SignalP"/>
    </source>
</evidence>
<keyword evidence="4" id="KW-0326">Glycosidase</keyword>
<dbReference type="InterPro" id="IPR001764">
    <property type="entry name" value="Glyco_hydro_3_N"/>
</dbReference>
<comment type="caution">
    <text evidence="4">The sequence shown here is derived from an EMBL/GenBank/DDBJ whole genome shotgun (WGS) entry which is preliminary data.</text>
</comment>
<dbReference type="STRING" id="429701.A0A2G9GAN0"/>
<proteinExistence type="predicted"/>
<dbReference type="InterPro" id="IPR036962">
    <property type="entry name" value="Glyco_hydro_3_N_sf"/>
</dbReference>
<evidence type="ECO:0000313" key="5">
    <source>
        <dbReference type="Proteomes" id="UP000231279"/>
    </source>
</evidence>
<dbReference type="Gene3D" id="3.20.20.300">
    <property type="entry name" value="Glycoside hydrolase, family 3, N-terminal domain"/>
    <property type="match status" value="1"/>
</dbReference>
<sequence length="157" mass="17522">MPWSWNLRLFKFQLFLAFQFQKSNYMKQVEFHTHSHSMLMAFYFVTNAGSILSVGGSGPFENAKSSDWAAMVDNFQKAALESRLGIPLLYGTDAVHGNNNVYGATIFPHNIGLGATRDAELIRRIGSATALEVRASGIHYNFAPCVAVCRDPRWGRC</sequence>
<dbReference type="EMBL" id="NKXS01006106">
    <property type="protein sequence ID" value="PIN02030.1"/>
    <property type="molecule type" value="Genomic_DNA"/>
</dbReference>
<feature type="signal peptide" evidence="2">
    <location>
        <begin position="1"/>
        <end position="17"/>
    </location>
</feature>
<dbReference type="Proteomes" id="UP000231279">
    <property type="component" value="Unassembled WGS sequence"/>
</dbReference>
<dbReference type="SUPFAM" id="SSF51445">
    <property type="entry name" value="(Trans)glycosidases"/>
    <property type="match status" value="1"/>
</dbReference>
<dbReference type="InterPro" id="IPR051915">
    <property type="entry name" value="Cellulose_Degrad_GH3"/>
</dbReference>
<protein>
    <submittedName>
        <fullName evidence="4">Glucan 1,3-beta-glucosidase</fullName>
        <ecNumber evidence="4">3.2.1.58</ecNumber>
    </submittedName>
</protein>
<dbReference type="OrthoDB" id="909364at2759"/>
<dbReference type="InterPro" id="IPR017853">
    <property type="entry name" value="GH"/>
</dbReference>
<keyword evidence="5" id="KW-1185">Reference proteome</keyword>
<dbReference type="AlphaFoldDB" id="A0A2G9GAN0"/>
<organism evidence="4 5">
    <name type="scientific">Handroanthus impetiginosus</name>
    <dbReference type="NCBI Taxonomy" id="429701"/>
    <lineage>
        <taxon>Eukaryota</taxon>
        <taxon>Viridiplantae</taxon>
        <taxon>Streptophyta</taxon>
        <taxon>Embryophyta</taxon>
        <taxon>Tracheophyta</taxon>
        <taxon>Spermatophyta</taxon>
        <taxon>Magnoliopsida</taxon>
        <taxon>eudicotyledons</taxon>
        <taxon>Gunneridae</taxon>
        <taxon>Pentapetalae</taxon>
        <taxon>asterids</taxon>
        <taxon>lamiids</taxon>
        <taxon>Lamiales</taxon>
        <taxon>Bignoniaceae</taxon>
        <taxon>Crescentiina</taxon>
        <taxon>Tabebuia alliance</taxon>
        <taxon>Handroanthus</taxon>
    </lineage>
</organism>
<dbReference type="PANTHER" id="PTHR30620:SF33">
    <property type="entry name" value="BETA-D-GLUCAN EXOHYDROLASE-LIKE PROTEIN-RELATED"/>
    <property type="match status" value="1"/>
</dbReference>
<reference evidence="5" key="1">
    <citation type="journal article" date="2018" name="Gigascience">
        <title>Genome assembly of the Pink Ipe (Handroanthus impetiginosus, Bignoniaceae), a highly valued, ecologically keystone Neotropical timber forest tree.</title>
        <authorList>
            <person name="Silva-Junior O.B."/>
            <person name="Grattapaglia D."/>
            <person name="Novaes E."/>
            <person name="Collevatti R.G."/>
        </authorList>
    </citation>
    <scope>NUCLEOTIDE SEQUENCE [LARGE SCALE GENOMIC DNA]</scope>
    <source>
        <strain evidence="5">cv. UFG-1</strain>
    </source>
</reference>
<feature type="chain" id="PRO_5013607502" evidence="2">
    <location>
        <begin position="18"/>
        <end position="157"/>
    </location>
</feature>
<keyword evidence="2" id="KW-0732">Signal</keyword>
<keyword evidence="1 4" id="KW-0378">Hydrolase</keyword>
<dbReference type="EC" id="3.2.1.58" evidence="4"/>
<evidence type="ECO:0000259" key="3">
    <source>
        <dbReference type="Pfam" id="PF00933"/>
    </source>
</evidence>
<feature type="domain" description="Glycoside hydrolase family 3 N-terminal" evidence="3">
    <location>
        <begin position="47"/>
        <end position="156"/>
    </location>
</feature>
<dbReference type="GO" id="GO:0004338">
    <property type="term" value="F:glucan exo-1,3-beta-glucosidase activity"/>
    <property type="evidence" value="ECO:0007669"/>
    <property type="project" value="UniProtKB-EC"/>
</dbReference>